<evidence type="ECO:0000259" key="1">
    <source>
        <dbReference type="Pfam" id="PF03235"/>
    </source>
</evidence>
<name>A0A1U9MCL6_9HYPH</name>
<gene>
    <name evidence="2" type="ORF">BBC0178_018200</name>
</gene>
<dbReference type="AlphaFoldDB" id="A0A1U9MCL6"/>
<dbReference type="Proteomes" id="UP000189660">
    <property type="component" value="Chromosome"/>
</dbReference>
<dbReference type="Pfam" id="PF03235">
    <property type="entry name" value="GmrSD_N"/>
    <property type="match status" value="1"/>
</dbReference>
<sequence length="589" mass="68413">MSAKTAFTNVSYDLAGLLNDLKMGSIALPDIQRPFVWSNTKVRDLLDSMYRGFPVGYFLFWANAHDDRARQIGTENKQYKNPARLIIDGQQRLTSLYAVFNNQKVLDKNYQERQIEIAFRPRDARFDVCDAAVTRDPEYIPNISVLWEPEKTAFTVINQFLSNLKERVELSPKDEQRIAQNIERLFNLKSYPFTALEIEANVDEEQVSDIFVRINSKGVKLNQSDFILTLLSVFWPEGRKELETFCRQSREVPRSDASPFNQLIMPDPGQLLRVSIAHGFGRGRLQSVYQILRGKDPETGLFDPERRDRQFDTLKEAQAQVLKLRNWHQFLNAIIGAGFRSRELISSKITLLYAYIFYLMGRERYKIEEHDLQPLISRWFFATSLTGHYTSSSETTLDGDLARFRNIRNASMFMSELNNMIASMLTNDFWEITLPDRLDNSSANNPGLFAFIAVQNILGAGVLFSTKTVRDLLDPELRPNKKALDRHHLFPKKYLERLGIEDTQMTNQIANYALLEWPDNIDINDAKPSEYVPLVLKTRNINQEQWQKMCYEQALPENWQEMSYESFLPVRRKLMAAMIRKGYESLSRN</sequence>
<dbReference type="EMBL" id="CP015820">
    <property type="protein sequence ID" value="AQT43270.1"/>
    <property type="molecule type" value="Genomic_DNA"/>
</dbReference>
<dbReference type="OrthoDB" id="9798761at2"/>
<proteinExistence type="predicted"/>
<dbReference type="PANTHER" id="PTHR37292:SF2">
    <property type="entry name" value="DUF262 DOMAIN-CONTAINING PROTEIN"/>
    <property type="match status" value="1"/>
</dbReference>
<protein>
    <recommendedName>
        <fullName evidence="1">GmrSD restriction endonucleases N-terminal domain-containing protein</fullName>
    </recommendedName>
</protein>
<evidence type="ECO:0000313" key="3">
    <source>
        <dbReference type="Proteomes" id="UP000189660"/>
    </source>
</evidence>
<dbReference type="PANTHER" id="PTHR37292">
    <property type="entry name" value="VNG6097C"/>
    <property type="match status" value="1"/>
</dbReference>
<dbReference type="RefSeq" id="WP_078039933.1">
    <property type="nucleotide sequence ID" value="NZ_CP015820.1"/>
</dbReference>
<evidence type="ECO:0000313" key="2">
    <source>
        <dbReference type="EMBL" id="AQT43270.1"/>
    </source>
</evidence>
<reference evidence="2 3" key="1">
    <citation type="submission" date="2016-11" db="EMBL/GenBank/DDBJ databases">
        <title>Comparative genomics of Bartonella apis.</title>
        <authorList>
            <person name="Engel P."/>
        </authorList>
    </citation>
    <scope>NUCLEOTIDE SEQUENCE [LARGE SCALE GENOMIC DNA]</scope>
    <source>
        <strain evidence="2 3">BBC0178</strain>
    </source>
</reference>
<feature type="domain" description="GmrSD restriction endonucleases N-terminal" evidence="1">
    <location>
        <begin position="15"/>
        <end position="230"/>
    </location>
</feature>
<keyword evidence="3" id="KW-1185">Reference proteome</keyword>
<dbReference type="InterPro" id="IPR004919">
    <property type="entry name" value="GmrSD_N"/>
</dbReference>
<dbReference type="KEGG" id="bapa:BBC0178_018200"/>
<accession>A0A1U9MCL6</accession>
<organism evidence="2 3">
    <name type="scientific">Bartonella apihabitans</name>
    <dbReference type="NCBI Taxonomy" id="2750929"/>
    <lineage>
        <taxon>Bacteria</taxon>
        <taxon>Pseudomonadati</taxon>
        <taxon>Pseudomonadota</taxon>
        <taxon>Alphaproteobacteria</taxon>
        <taxon>Hyphomicrobiales</taxon>
        <taxon>Bartonellaceae</taxon>
        <taxon>Bartonella</taxon>
    </lineage>
</organism>